<feature type="compositionally biased region" description="Polar residues" evidence="1">
    <location>
        <begin position="101"/>
        <end position="121"/>
    </location>
</feature>
<accession>A0A498M5R4</accession>
<dbReference type="STRING" id="84645.A0A498M5R4"/>
<sequence length="121" mass="13567">MLWSRLGFSPEEARVGRGVLGDAWHFGLSGGRDMGPRALWSEIRERHGPGAGRRRVEIIFRRGSLSLRQEEAVKITVGILRKMNQKKMAEQLENKHKKAQTESNTNTSVPVRADTGQTSSK</sequence>
<reference evidence="2 3" key="1">
    <citation type="submission" date="2018-03" db="EMBL/GenBank/DDBJ databases">
        <title>Draft genome sequence of Rohu Carp (Labeo rohita).</title>
        <authorList>
            <person name="Das P."/>
            <person name="Kushwaha B."/>
            <person name="Joshi C.G."/>
            <person name="Kumar D."/>
            <person name="Nagpure N.S."/>
            <person name="Sahoo L."/>
            <person name="Das S.P."/>
            <person name="Bit A."/>
            <person name="Patnaik S."/>
            <person name="Meher P.K."/>
            <person name="Jayasankar P."/>
            <person name="Koringa P.G."/>
            <person name="Patel N.V."/>
            <person name="Hinsu A.T."/>
            <person name="Kumar R."/>
            <person name="Pandey M."/>
            <person name="Agarwal S."/>
            <person name="Srivastava S."/>
            <person name="Singh M."/>
            <person name="Iquebal M.A."/>
            <person name="Jaiswal S."/>
            <person name="Angadi U.B."/>
            <person name="Kumar N."/>
            <person name="Raza M."/>
            <person name="Shah T.M."/>
            <person name="Rai A."/>
            <person name="Jena J.K."/>
        </authorList>
    </citation>
    <scope>NUCLEOTIDE SEQUENCE [LARGE SCALE GENOMIC DNA]</scope>
    <source>
        <strain evidence="2">DASCIFA01</strain>
        <tissue evidence="2">Testis</tissue>
    </source>
</reference>
<dbReference type="AlphaFoldDB" id="A0A498M5R4"/>
<evidence type="ECO:0000313" key="2">
    <source>
        <dbReference type="EMBL" id="RXN15223.1"/>
    </source>
</evidence>
<dbReference type="EMBL" id="QBIY01012862">
    <property type="protein sequence ID" value="RXN15223.1"/>
    <property type="molecule type" value="Genomic_DNA"/>
</dbReference>
<feature type="region of interest" description="Disordered" evidence="1">
    <location>
        <begin position="88"/>
        <end position="121"/>
    </location>
</feature>
<protein>
    <submittedName>
        <fullName evidence="2">LRR and PYD domains-containing 3-like protein</fullName>
    </submittedName>
</protein>
<gene>
    <name evidence="2" type="ORF">ROHU_028273</name>
</gene>
<dbReference type="Proteomes" id="UP000290572">
    <property type="component" value="Unassembled WGS sequence"/>
</dbReference>
<proteinExistence type="predicted"/>
<keyword evidence="3" id="KW-1185">Reference proteome</keyword>
<evidence type="ECO:0000313" key="3">
    <source>
        <dbReference type="Proteomes" id="UP000290572"/>
    </source>
</evidence>
<dbReference type="InterPro" id="IPR011029">
    <property type="entry name" value="DEATH-like_dom_sf"/>
</dbReference>
<organism evidence="2 3">
    <name type="scientific">Labeo rohita</name>
    <name type="common">Indian major carp</name>
    <name type="synonym">Cyprinus rohita</name>
    <dbReference type="NCBI Taxonomy" id="84645"/>
    <lineage>
        <taxon>Eukaryota</taxon>
        <taxon>Metazoa</taxon>
        <taxon>Chordata</taxon>
        <taxon>Craniata</taxon>
        <taxon>Vertebrata</taxon>
        <taxon>Euteleostomi</taxon>
        <taxon>Actinopterygii</taxon>
        <taxon>Neopterygii</taxon>
        <taxon>Teleostei</taxon>
        <taxon>Ostariophysi</taxon>
        <taxon>Cypriniformes</taxon>
        <taxon>Cyprinidae</taxon>
        <taxon>Labeoninae</taxon>
        <taxon>Labeonini</taxon>
        <taxon>Labeo</taxon>
    </lineage>
</organism>
<evidence type="ECO:0000256" key="1">
    <source>
        <dbReference type="SAM" id="MobiDB-lite"/>
    </source>
</evidence>
<name>A0A498M5R4_LABRO</name>
<comment type="caution">
    <text evidence="2">The sequence shown here is derived from an EMBL/GenBank/DDBJ whole genome shotgun (WGS) entry which is preliminary data.</text>
</comment>
<dbReference type="Gene3D" id="1.10.533.10">
    <property type="entry name" value="Death Domain, Fas"/>
    <property type="match status" value="1"/>
</dbReference>